<keyword evidence="3" id="KW-1185">Reference proteome</keyword>
<organism evidence="2 3">
    <name type="scientific">Thermosynechococcus sichuanensis E542</name>
    <dbReference type="NCBI Taxonomy" id="2016101"/>
    <lineage>
        <taxon>Bacteria</taxon>
        <taxon>Bacillati</taxon>
        <taxon>Cyanobacteriota</taxon>
        <taxon>Cyanophyceae</taxon>
        <taxon>Acaryochloridales</taxon>
        <taxon>Thermosynechococcaceae</taxon>
        <taxon>Thermosynechococcus</taxon>
        <taxon>Thermosynechococcus sichuanensis</taxon>
    </lineage>
</organism>
<dbReference type="AlphaFoldDB" id="A0A3B7MGH9"/>
<evidence type="ECO:0000259" key="1">
    <source>
        <dbReference type="Pfam" id="PF03968"/>
    </source>
</evidence>
<dbReference type="KEGG" id="tsq:D3A95_11895"/>
<proteinExistence type="predicted"/>
<dbReference type="InterPro" id="IPR005653">
    <property type="entry name" value="OstA-like_N"/>
</dbReference>
<reference evidence="3" key="1">
    <citation type="submission" date="2018-09" db="EMBL/GenBank/DDBJ databases">
        <title>Complete genome sequence of thermophilic cyanobacteria strain Thermosynechococcus elongatus PKUAC-SCTE542.</title>
        <authorList>
            <person name="Liang Y."/>
            <person name="Tang J."/>
            <person name="Daroch M."/>
        </authorList>
    </citation>
    <scope>NUCLEOTIDE SEQUENCE [LARGE SCALE GENOMIC DNA]</scope>
    <source>
        <strain evidence="3">E542</strain>
    </source>
</reference>
<dbReference type="RefSeq" id="WP_181495184.1">
    <property type="nucleotide sequence ID" value="NZ_CP032152.1"/>
</dbReference>
<dbReference type="EMBL" id="CP032152">
    <property type="protein sequence ID" value="AXY68511.1"/>
    <property type="molecule type" value="Genomic_DNA"/>
</dbReference>
<accession>A0A3B7MGH9</accession>
<dbReference type="Gene3D" id="2.60.450.10">
    <property type="entry name" value="Lipopolysaccharide (LPS) transport protein A like domain"/>
    <property type="match status" value="1"/>
</dbReference>
<dbReference type="Pfam" id="PF03968">
    <property type="entry name" value="LptD_N"/>
    <property type="match status" value="1"/>
</dbReference>
<sequence>MLRSCSRWPSRLLALGTLGVGLAIAPLVWQPADSQETPSQALTILADVQQANAITGVITARGNVQLRYPARQIQATAAQAQYFSREGRIVLSGNVYVLQQGNSLRADTITYLIEEAKFVALPAPSRQVESILMIPDDPNQQIFTPVQP</sequence>
<feature type="domain" description="Organic solvent tolerance-like N-terminal" evidence="1">
    <location>
        <begin position="70"/>
        <end position="115"/>
    </location>
</feature>
<evidence type="ECO:0000313" key="2">
    <source>
        <dbReference type="EMBL" id="AXY68511.1"/>
    </source>
</evidence>
<name>A0A3B7MGH9_9CYAN</name>
<protein>
    <submittedName>
        <fullName evidence="2">OstA family protein</fullName>
    </submittedName>
</protein>
<gene>
    <name evidence="2" type="ORF">D3A95_11895</name>
</gene>
<evidence type="ECO:0000313" key="3">
    <source>
        <dbReference type="Proteomes" id="UP000261812"/>
    </source>
</evidence>
<dbReference type="Proteomes" id="UP000261812">
    <property type="component" value="Chromosome"/>
</dbReference>